<dbReference type="OrthoDB" id="1857943at2"/>
<organism evidence="1 2">
    <name type="scientific">Enterocloster asparagiformis</name>
    <dbReference type="NCBI Taxonomy" id="333367"/>
    <lineage>
        <taxon>Bacteria</taxon>
        <taxon>Bacillati</taxon>
        <taxon>Bacillota</taxon>
        <taxon>Clostridia</taxon>
        <taxon>Lachnospirales</taxon>
        <taxon>Lachnospiraceae</taxon>
        <taxon>Enterocloster</taxon>
    </lineage>
</organism>
<evidence type="ECO:0000313" key="2">
    <source>
        <dbReference type="Proteomes" id="UP000283880"/>
    </source>
</evidence>
<reference evidence="1 2" key="1">
    <citation type="submission" date="2018-08" db="EMBL/GenBank/DDBJ databases">
        <title>A genome reference for cultivated species of the human gut microbiota.</title>
        <authorList>
            <person name="Zou Y."/>
            <person name="Xue W."/>
            <person name="Luo G."/>
        </authorList>
    </citation>
    <scope>NUCLEOTIDE SEQUENCE [LARGE SCALE GENOMIC DNA]</scope>
    <source>
        <strain evidence="1 2">AF04-15</strain>
    </source>
</reference>
<proteinExistence type="predicted"/>
<dbReference type="RefSeq" id="WP_117777227.1">
    <property type="nucleotide sequence ID" value="NZ_QSBM01000004.1"/>
</dbReference>
<dbReference type="Gene3D" id="1.10.3790.10">
    <property type="entry name" value="NinB"/>
    <property type="match status" value="1"/>
</dbReference>
<dbReference type="EMBL" id="QSBM01000004">
    <property type="protein sequence ID" value="RGX30943.1"/>
    <property type="molecule type" value="Genomic_DNA"/>
</dbReference>
<dbReference type="Proteomes" id="UP000283880">
    <property type="component" value="Unassembled WGS sequence"/>
</dbReference>
<dbReference type="AlphaFoldDB" id="A0A413FI61"/>
<dbReference type="InterPro" id="IPR036619">
    <property type="entry name" value="NinB_sf"/>
</dbReference>
<protein>
    <submittedName>
        <fullName evidence="1">Uncharacterized protein</fullName>
    </submittedName>
</protein>
<evidence type="ECO:0000313" key="1">
    <source>
        <dbReference type="EMBL" id="RGX30943.1"/>
    </source>
</evidence>
<comment type="caution">
    <text evidence="1">The sequence shown here is derived from an EMBL/GenBank/DDBJ whole genome shotgun (WGS) entry which is preliminary data.</text>
</comment>
<gene>
    <name evidence="1" type="ORF">DWV29_07185</name>
</gene>
<sequence>MECKGTLKDVTKDWMTGRFRLTFEVDKDVSAEIERLSGKLLALTAKVYRRKRSLDANSYYWSLLTKLSEVAGISKNRAHNMMLRRYGKLVEVDGDLIYVVVPDNDEGERMALEAETFHIKPTSQVKTANDGSSFRTYLMLRGSSTYDTAEMSTLINGLVEECKDLGIETMTPQELERMMTLYEQNRRKRVQDG</sequence>
<accession>A0A413FI61</accession>
<name>A0A413FI61_9FIRM</name>